<dbReference type="WBParaSite" id="SCUD_0001043701-mRNA-1">
    <property type="protein sequence ID" value="SCUD_0001043701-mRNA-1"/>
    <property type="gene ID" value="SCUD_0001043701"/>
</dbReference>
<proteinExistence type="predicted"/>
<evidence type="ECO:0000313" key="2">
    <source>
        <dbReference type="Proteomes" id="UP000279833"/>
    </source>
</evidence>
<dbReference type="SUPFAM" id="SSF48726">
    <property type="entry name" value="Immunoglobulin"/>
    <property type="match status" value="1"/>
</dbReference>
<gene>
    <name evidence="1" type="ORF">SCUD_LOCUS10437</name>
</gene>
<evidence type="ECO:0000313" key="1">
    <source>
        <dbReference type="EMBL" id="VDP39888.1"/>
    </source>
</evidence>
<name>A0A183K612_9TREM</name>
<dbReference type="EMBL" id="UZAK01033782">
    <property type="protein sequence ID" value="VDP39888.1"/>
    <property type="molecule type" value="Genomic_DNA"/>
</dbReference>
<dbReference type="AlphaFoldDB" id="A0A183K612"/>
<dbReference type="Proteomes" id="UP000279833">
    <property type="component" value="Unassembled WGS sequence"/>
</dbReference>
<sequence>MFFNYRNQLNCYPFPFESGPNSLLTLLLRYVKPSAAARDSPSKSEALQLRVNDQRISSSVKRPGEDIKRYISPSAKAWNINEAVKNDICLTKINNNPDEIENPPQIICEKSADYGLGETLEKKSITLKFYEQAKIVKFPKSLKFREGSNQVTECSATGFPDLYVVWRLKDTGASPYSPLVWNEGFPTPLDELSVSINPVQAPAGHSLFVLSRS</sequence>
<reference evidence="1 2" key="2">
    <citation type="submission" date="2018-11" db="EMBL/GenBank/DDBJ databases">
        <authorList>
            <consortium name="Pathogen Informatics"/>
        </authorList>
    </citation>
    <scope>NUCLEOTIDE SEQUENCE [LARGE SCALE GENOMIC DNA]</scope>
    <source>
        <strain evidence="1">Dakar</strain>
        <strain evidence="2">Dakar, Senegal</strain>
    </source>
</reference>
<reference evidence="3" key="1">
    <citation type="submission" date="2016-06" db="UniProtKB">
        <authorList>
            <consortium name="WormBaseParasite"/>
        </authorList>
    </citation>
    <scope>IDENTIFICATION</scope>
</reference>
<dbReference type="InterPro" id="IPR036179">
    <property type="entry name" value="Ig-like_dom_sf"/>
</dbReference>
<keyword evidence="2" id="KW-1185">Reference proteome</keyword>
<protein>
    <submittedName>
        <fullName evidence="3">Ig-like domain-containing protein</fullName>
    </submittedName>
</protein>
<organism evidence="3">
    <name type="scientific">Schistosoma curassoni</name>
    <dbReference type="NCBI Taxonomy" id="6186"/>
    <lineage>
        <taxon>Eukaryota</taxon>
        <taxon>Metazoa</taxon>
        <taxon>Spiralia</taxon>
        <taxon>Lophotrochozoa</taxon>
        <taxon>Platyhelminthes</taxon>
        <taxon>Trematoda</taxon>
        <taxon>Digenea</taxon>
        <taxon>Strigeidida</taxon>
        <taxon>Schistosomatoidea</taxon>
        <taxon>Schistosomatidae</taxon>
        <taxon>Schistosoma</taxon>
    </lineage>
</organism>
<accession>A0A183K612</accession>
<evidence type="ECO:0000313" key="3">
    <source>
        <dbReference type="WBParaSite" id="SCUD_0001043701-mRNA-1"/>
    </source>
</evidence>